<name>M7CVB8_9GAMM</name>
<gene>
    <name evidence="1" type="ORF">MSNKSG1_00091</name>
</gene>
<keyword evidence="2" id="KW-1185">Reference proteome</keyword>
<sequence>MRFSLQAVRGGSIVTPELARQSPPVFRGRKVRAPQGKVPGNAWAARADGKCNRKYTA</sequence>
<dbReference type="EMBL" id="APAT01000003">
    <property type="protein sequence ID" value="EMP57501.1"/>
    <property type="molecule type" value="Genomic_DNA"/>
</dbReference>
<accession>M7CVB8</accession>
<dbReference type="STRING" id="1288826.MSNKSG1_00091"/>
<reference evidence="1 2" key="1">
    <citation type="journal article" date="2013" name="Genome Announc.">
        <title>Genome Sequence of Hydrothermal Arsenic-Respiring Bacterium Marinobacter santoriniensis NKSG1T.</title>
        <authorList>
            <person name="Handley K.M."/>
            <person name="Upton M."/>
            <person name="Beatson S.A."/>
            <person name="Hery M."/>
            <person name="Lloyd J.R."/>
        </authorList>
    </citation>
    <scope>NUCLEOTIDE SEQUENCE [LARGE SCALE GENOMIC DNA]</scope>
    <source>
        <strain evidence="1 2">NKSG1</strain>
    </source>
</reference>
<evidence type="ECO:0000313" key="2">
    <source>
        <dbReference type="Proteomes" id="UP000011960"/>
    </source>
</evidence>
<proteinExistence type="predicted"/>
<evidence type="ECO:0000313" key="1">
    <source>
        <dbReference type="EMBL" id="EMP57501.1"/>
    </source>
</evidence>
<comment type="caution">
    <text evidence="1">The sequence shown here is derived from an EMBL/GenBank/DDBJ whole genome shotgun (WGS) entry which is preliminary data.</text>
</comment>
<protein>
    <submittedName>
        <fullName evidence="1">Uncharacterized protein</fullName>
    </submittedName>
</protein>
<organism evidence="1 2">
    <name type="scientific">Marinobacter santoriniensis NKSG1</name>
    <dbReference type="NCBI Taxonomy" id="1288826"/>
    <lineage>
        <taxon>Bacteria</taxon>
        <taxon>Pseudomonadati</taxon>
        <taxon>Pseudomonadota</taxon>
        <taxon>Gammaproteobacteria</taxon>
        <taxon>Pseudomonadales</taxon>
        <taxon>Marinobacteraceae</taxon>
        <taxon>Marinobacter</taxon>
    </lineage>
</organism>
<dbReference type="AlphaFoldDB" id="M7CVB8"/>
<dbReference type="Proteomes" id="UP000011960">
    <property type="component" value="Unassembled WGS sequence"/>
</dbReference>